<organism evidence="3 6">
    <name type="scientific">Hydrogenophaga crassostreae</name>
    <dbReference type="NCBI Taxonomy" id="1763535"/>
    <lineage>
        <taxon>Bacteria</taxon>
        <taxon>Pseudomonadati</taxon>
        <taxon>Pseudomonadota</taxon>
        <taxon>Betaproteobacteria</taxon>
        <taxon>Burkholderiales</taxon>
        <taxon>Comamonadaceae</taxon>
        <taxon>Hydrogenophaga</taxon>
    </lineage>
</organism>
<dbReference type="RefSeq" id="WP_066093267.1">
    <property type="nucleotide sequence ID" value="NZ_CP017476.1"/>
</dbReference>
<proteinExistence type="inferred from homology"/>
<dbReference type="EMBL" id="CP017476">
    <property type="protein sequence ID" value="AOW12651.1"/>
    <property type="molecule type" value="Genomic_DNA"/>
</dbReference>
<evidence type="ECO:0000259" key="2">
    <source>
        <dbReference type="Pfam" id="PF02350"/>
    </source>
</evidence>
<dbReference type="PANTHER" id="PTHR43174:SF1">
    <property type="entry name" value="UDP-N-ACETYLGLUCOSAMINE 2-EPIMERASE"/>
    <property type="match status" value="1"/>
</dbReference>
<evidence type="ECO:0000313" key="3">
    <source>
        <dbReference type="EMBL" id="AOW12651.1"/>
    </source>
</evidence>
<protein>
    <submittedName>
        <fullName evidence="4">UDP-N-acetyl glucosamine 2-epimerase</fullName>
    </submittedName>
    <submittedName>
        <fullName evidence="3">UDP-N-acetylglucosamine 2-epimerase</fullName>
    </submittedName>
</protein>
<dbReference type="OrthoDB" id="9803238at2"/>
<dbReference type="Proteomes" id="UP000185680">
    <property type="component" value="Chromosome"/>
</dbReference>
<dbReference type="InterPro" id="IPR003331">
    <property type="entry name" value="UDP_GlcNAc_Epimerase_2_dom"/>
</dbReference>
<dbReference type="Pfam" id="PF02350">
    <property type="entry name" value="Epimerase_2"/>
    <property type="match status" value="1"/>
</dbReference>
<gene>
    <name evidence="3" type="ORF">LPB072_07130</name>
    <name evidence="4" type="ORF">LPB72_16615</name>
</gene>
<comment type="similarity">
    <text evidence="1">Belongs to the UDP-N-acetylglucosamine 2-epimerase family.</text>
</comment>
<feature type="domain" description="UDP-N-acetylglucosamine 2-epimerase" evidence="2">
    <location>
        <begin position="29"/>
        <end position="358"/>
    </location>
</feature>
<dbReference type="NCBIfam" id="TIGR00236">
    <property type="entry name" value="wecB"/>
    <property type="match status" value="1"/>
</dbReference>
<keyword evidence="1" id="KW-0413">Isomerase</keyword>
<accession>A0A167H957</accession>
<reference evidence="4 5" key="1">
    <citation type="submission" date="2016-02" db="EMBL/GenBank/DDBJ databases">
        <title>Draft genome sequence of Hydrogenophaga sp. LPB0072.</title>
        <authorList>
            <person name="Shin S.-K."/>
            <person name="Yi H."/>
        </authorList>
    </citation>
    <scope>NUCLEOTIDE SEQUENCE [LARGE SCALE GENOMIC DNA]</scope>
    <source>
        <strain evidence="4 5">LPB0072</strain>
    </source>
</reference>
<keyword evidence="5" id="KW-1185">Reference proteome</keyword>
<dbReference type="Proteomes" id="UP000185657">
    <property type="component" value="Unassembled WGS sequence"/>
</dbReference>
<evidence type="ECO:0000313" key="6">
    <source>
        <dbReference type="Proteomes" id="UP000185680"/>
    </source>
</evidence>
<dbReference type="AlphaFoldDB" id="A0A167H957"/>
<sequence length="367" mass="40829">MKIATVLGARPQFIKAAAVSRAVRSEFSDQIEEFIVHTGQHFDDNMSQVFFDELEIPRPKHHFALSGGTHGQMTGKMLEAIESVLIEEKPDWVLIYGDTNSTLAGALAAAKLHIPVAHVEAGLRSFNMRMPEEVNRIVADRLSTLLFCPTRTAVDNLAAEALKKGVHDVGDVMYDVALHYRDKAQTKSGALQQLGLEPKRFALATVHRAENTDDANRLNAILTALDQVALTMKVVFPLHPRTRKLIQTYGFGHLLNRLVVTDPLPFLDMVALEQSASLILTDSGGVQKEAFFYGVPCITMRDETEWVETVHSGWNKLTGADIERIESAFQEHLRTPPPLLTKKPYGEGNAAEKLLRIMLEKEKNENS</sequence>
<reference evidence="3 6" key="2">
    <citation type="submission" date="2016-10" db="EMBL/GenBank/DDBJ databases">
        <title>Hydorgenophaga sp. LPB0072 isolated from gastropod.</title>
        <authorList>
            <person name="Kim E."/>
            <person name="Yi H."/>
        </authorList>
    </citation>
    <scope>NUCLEOTIDE SEQUENCE [LARGE SCALE GENOMIC DNA]</scope>
    <source>
        <strain evidence="3 6">LPB0072</strain>
    </source>
</reference>
<dbReference type="PANTHER" id="PTHR43174">
    <property type="entry name" value="UDP-N-ACETYLGLUCOSAMINE 2-EPIMERASE"/>
    <property type="match status" value="1"/>
</dbReference>
<dbReference type="EMBL" id="LVWD01000030">
    <property type="protein sequence ID" value="OAD40522.1"/>
    <property type="molecule type" value="Genomic_DNA"/>
</dbReference>
<dbReference type="KEGG" id="hyl:LPB072_07130"/>
<evidence type="ECO:0000256" key="1">
    <source>
        <dbReference type="RuleBase" id="RU003513"/>
    </source>
</evidence>
<name>A0A167H957_9BURK</name>
<evidence type="ECO:0000313" key="4">
    <source>
        <dbReference type="EMBL" id="OAD40522.1"/>
    </source>
</evidence>
<dbReference type="CDD" id="cd03786">
    <property type="entry name" value="GTB_UDP-GlcNAc_2-Epimerase"/>
    <property type="match status" value="1"/>
</dbReference>
<dbReference type="Gene3D" id="3.40.50.2000">
    <property type="entry name" value="Glycogen Phosphorylase B"/>
    <property type="match status" value="2"/>
</dbReference>
<dbReference type="SUPFAM" id="SSF53756">
    <property type="entry name" value="UDP-Glycosyltransferase/glycogen phosphorylase"/>
    <property type="match status" value="1"/>
</dbReference>
<dbReference type="STRING" id="1763535.LPB072_07130"/>
<dbReference type="InterPro" id="IPR029767">
    <property type="entry name" value="WecB-like"/>
</dbReference>
<evidence type="ECO:0000313" key="5">
    <source>
        <dbReference type="Proteomes" id="UP000185657"/>
    </source>
</evidence>
<dbReference type="GO" id="GO:0016853">
    <property type="term" value="F:isomerase activity"/>
    <property type="evidence" value="ECO:0007669"/>
    <property type="project" value="UniProtKB-KW"/>
</dbReference>